<sequence>MLPYTQANHQPTNQHQIQVEAPRCRQTLEAGSYVGVTSTQSKRCSINTMKILPVIWIGLVVPMVWAWPQYPPRGDPTMAQNLGKQSSENEVTTTSTLDADHVEPTTNPSVISKSENQEFEPAKNEFKQKLLNTLRSQDSTIMGSLKPGDTTQMPDGSEWSEINTSSPNDIPEMEPLSESVRGVVPRESKSKMSVVPKKGVEMDDDTKVVPKKGVEESSESSVVPKKGVEMDEGSNIVPKKEAIPTLDTPVVPKKGVIDFERENKVVPKKGVEDYDSSLPSSQGPQTGTDPVGLQSNPILQNTPKVEIPSPKTISTDAPDIQKVGAKDPTPSTSLIVGVFFAVILLSVVGFLGFKRLDAIRRRREYRRMNDFLIDGMYNDM</sequence>
<keyword evidence="4" id="KW-1185">Reference proteome</keyword>
<keyword evidence="2" id="KW-0812">Transmembrane</keyword>
<evidence type="ECO:0000313" key="4">
    <source>
        <dbReference type="Proteomes" id="UP000318571"/>
    </source>
</evidence>
<keyword evidence="2" id="KW-0472">Membrane</keyword>
<comment type="caution">
    <text evidence="3">The sequence shown here is derived from an EMBL/GenBank/DDBJ whole genome shotgun (WGS) entry which is preliminary data.</text>
</comment>
<gene>
    <name evidence="3" type="ORF">TCAL_01591</name>
</gene>
<evidence type="ECO:0000256" key="1">
    <source>
        <dbReference type="SAM" id="MobiDB-lite"/>
    </source>
</evidence>
<feature type="region of interest" description="Disordered" evidence="1">
    <location>
        <begin position="137"/>
        <end position="198"/>
    </location>
</feature>
<name>A0A553P7G0_TIGCA</name>
<accession>A0A553P7G0</accession>
<evidence type="ECO:0000256" key="2">
    <source>
        <dbReference type="SAM" id="Phobius"/>
    </source>
</evidence>
<reference evidence="3 4" key="1">
    <citation type="journal article" date="2018" name="Nat. Ecol. Evol.">
        <title>Genomic signatures of mitonuclear coevolution across populations of Tigriopus californicus.</title>
        <authorList>
            <person name="Barreto F.S."/>
            <person name="Watson E.T."/>
            <person name="Lima T.G."/>
            <person name="Willett C.S."/>
            <person name="Edmands S."/>
            <person name="Li W."/>
            <person name="Burton R.S."/>
        </authorList>
    </citation>
    <scope>NUCLEOTIDE SEQUENCE [LARGE SCALE GENOMIC DNA]</scope>
    <source>
        <strain evidence="3 4">San Diego</strain>
    </source>
</reference>
<organism evidence="3 4">
    <name type="scientific">Tigriopus californicus</name>
    <name type="common">Marine copepod</name>
    <dbReference type="NCBI Taxonomy" id="6832"/>
    <lineage>
        <taxon>Eukaryota</taxon>
        <taxon>Metazoa</taxon>
        <taxon>Ecdysozoa</taxon>
        <taxon>Arthropoda</taxon>
        <taxon>Crustacea</taxon>
        <taxon>Multicrustacea</taxon>
        <taxon>Hexanauplia</taxon>
        <taxon>Copepoda</taxon>
        <taxon>Harpacticoida</taxon>
        <taxon>Harpacticidae</taxon>
        <taxon>Tigriopus</taxon>
    </lineage>
</organism>
<feature type="region of interest" description="Disordered" evidence="1">
    <location>
        <begin position="76"/>
        <end position="110"/>
    </location>
</feature>
<feature type="transmembrane region" description="Helical" evidence="2">
    <location>
        <begin position="334"/>
        <end position="353"/>
    </location>
</feature>
<keyword evidence="2" id="KW-1133">Transmembrane helix</keyword>
<protein>
    <submittedName>
        <fullName evidence="3">Uncharacterized protein</fullName>
    </submittedName>
</protein>
<proteinExistence type="predicted"/>
<dbReference type="Proteomes" id="UP000318571">
    <property type="component" value="Chromosome 3"/>
</dbReference>
<feature type="compositionally biased region" description="Polar residues" evidence="1">
    <location>
        <begin position="78"/>
        <end position="97"/>
    </location>
</feature>
<dbReference type="EMBL" id="VCGU01000007">
    <property type="protein sequence ID" value="TRY73570.1"/>
    <property type="molecule type" value="Genomic_DNA"/>
</dbReference>
<feature type="compositionally biased region" description="Polar residues" evidence="1">
    <location>
        <begin position="277"/>
        <end position="303"/>
    </location>
</feature>
<feature type="transmembrane region" description="Helical" evidence="2">
    <location>
        <begin position="51"/>
        <end position="68"/>
    </location>
</feature>
<evidence type="ECO:0000313" key="3">
    <source>
        <dbReference type="EMBL" id="TRY73570.1"/>
    </source>
</evidence>
<dbReference type="AlphaFoldDB" id="A0A553P7G0"/>
<feature type="compositionally biased region" description="Polar residues" evidence="1">
    <location>
        <begin position="149"/>
        <end position="168"/>
    </location>
</feature>
<feature type="region of interest" description="Disordered" evidence="1">
    <location>
        <begin position="268"/>
        <end position="325"/>
    </location>
</feature>